<sequence length="222" mass="23485">MLRCLLSCVHPTAHETSSIDPSTSATITETEGTERKKGAEKTRGSRRARNHRWHWKGPPVTIVSTDGEAIATEHGVALATTGGFAKASCGGLAIASRGRVARAKGAGVVCVRPSGAKAPLDDFTQILDGILQRSGKLHSLEWNCWCAGPANEEEWIARATVDGNVIGQGQSWHLNEAKLIAVARALAVITARRSRSAVVIEDHEGVQLSVIVTPSPEATTGL</sequence>
<comment type="caution">
    <text evidence="1">The sequence shown here is derived from an EMBL/GenBank/DDBJ whole genome shotgun (WGS) entry which is preliminary data.</text>
</comment>
<reference evidence="1" key="1">
    <citation type="submission" date="2021-02" db="EMBL/GenBank/DDBJ databases">
        <authorList>
            <consortium name="DOE Joint Genome Institute"/>
            <person name="Ahrendt S."/>
            <person name="Looney B.P."/>
            <person name="Miyauchi S."/>
            <person name="Morin E."/>
            <person name="Drula E."/>
            <person name="Courty P.E."/>
            <person name="Chicoki N."/>
            <person name="Fauchery L."/>
            <person name="Kohler A."/>
            <person name="Kuo A."/>
            <person name="Labutti K."/>
            <person name="Pangilinan J."/>
            <person name="Lipzen A."/>
            <person name="Riley R."/>
            <person name="Andreopoulos W."/>
            <person name="He G."/>
            <person name="Johnson J."/>
            <person name="Barry K.W."/>
            <person name="Grigoriev I.V."/>
            <person name="Nagy L."/>
            <person name="Hibbett D."/>
            <person name="Henrissat B."/>
            <person name="Matheny P.B."/>
            <person name="Labbe J."/>
            <person name="Martin F."/>
        </authorList>
    </citation>
    <scope>NUCLEOTIDE SEQUENCE</scope>
    <source>
        <strain evidence="1">FP105234-sp</strain>
    </source>
</reference>
<proteinExistence type="predicted"/>
<protein>
    <submittedName>
        <fullName evidence="1">Uncharacterized protein</fullName>
    </submittedName>
</protein>
<dbReference type="Proteomes" id="UP000814033">
    <property type="component" value="Unassembled WGS sequence"/>
</dbReference>
<name>A0ACB8S2G3_9AGAM</name>
<evidence type="ECO:0000313" key="2">
    <source>
        <dbReference type="Proteomes" id="UP000814033"/>
    </source>
</evidence>
<dbReference type="EMBL" id="MU275864">
    <property type="protein sequence ID" value="KAI0050241.1"/>
    <property type="molecule type" value="Genomic_DNA"/>
</dbReference>
<reference evidence="1" key="2">
    <citation type="journal article" date="2022" name="New Phytol.">
        <title>Evolutionary transition to the ectomycorrhizal habit in the genomes of a hyperdiverse lineage of mushroom-forming fungi.</title>
        <authorList>
            <person name="Looney B."/>
            <person name="Miyauchi S."/>
            <person name="Morin E."/>
            <person name="Drula E."/>
            <person name="Courty P.E."/>
            <person name="Kohler A."/>
            <person name="Kuo A."/>
            <person name="LaButti K."/>
            <person name="Pangilinan J."/>
            <person name="Lipzen A."/>
            <person name="Riley R."/>
            <person name="Andreopoulos W."/>
            <person name="He G."/>
            <person name="Johnson J."/>
            <person name="Nolan M."/>
            <person name="Tritt A."/>
            <person name="Barry K.W."/>
            <person name="Grigoriev I.V."/>
            <person name="Nagy L.G."/>
            <person name="Hibbett D."/>
            <person name="Henrissat B."/>
            <person name="Matheny P.B."/>
            <person name="Labbe J."/>
            <person name="Martin F.M."/>
        </authorList>
    </citation>
    <scope>NUCLEOTIDE SEQUENCE</scope>
    <source>
        <strain evidence="1">FP105234-sp</strain>
    </source>
</reference>
<accession>A0ACB8S2G3</accession>
<evidence type="ECO:0000313" key="1">
    <source>
        <dbReference type="EMBL" id="KAI0050241.1"/>
    </source>
</evidence>
<keyword evidence="2" id="KW-1185">Reference proteome</keyword>
<organism evidence="1 2">
    <name type="scientific">Auriscalpium vulgare</name>
    <dbReference type="NCBI Taxonomy" id="40419"/>
    <lineage>
        <taxon>Eukaryota</taxon>
        <taxon>Fungi</taxon>
        <taxon>Dikarya</taxon>
        <taxon>Basidiomycota</taxon>
        <taxon>Agaricomycotina</taxon>
        <taxon>Agaricomycetes</taxon>
        <taxon>Russulales</taxon>
        <taxon>Auriscalpiaceae</taxon>
        <taxon>Auriscalpium</taxon>
    </lineage>
</organism>
<gene>
    <name evidence="1" type="ORF">FA95DRAFT_665301</name>
</gene>